<name>A0A2Z5FSB4_9BACT</name>
<reference evidence="1 2" key="1">
    <citation type="journal article" date="2018" name="Front. Microbiol.">
        <title>Hydrolytic Capabilities as a Key to Environmental Success: Chitinolytic and Cellulolytic Acidobacteria From Acidic Sub-arctic Soils and Boreal Peatlands.</title>
        <authorList>
            <person name="Belova S.E."/>
            <person name="Ravin N.V."/>
            <person name="Pankratov T.A."/>
            <person name="Rakitin A.L."/>
            <person name="Ivanova A.A."/>
            <person name="Beletsky A.V."/>
            <person name="Mardanov A.V."/>
            <person name="Sinninghe Damste J.S."/>
            <person name="Dedysh S.N."/>
        </authorList>
    </citation>
    <scope>NUCLEOTIDE SEQUENCE [LARGE SCALE GENOMIC DNA]</scope>
    <source>
        <strain evidence="1 2">SBC82</strain>
    </source>
</reference>
<proteinExistence type="predicted"/>
<protein>
    <submittedName>
        <fullName evidence="1">Uncharacterized protein</fullName>
    </submittedName>
</protein>
<evidence type="ECO:0000313" key="1">
    <source>
        <dbReference type="EMBL" id="AXC09680.1"/>
    </source>
</evidence>
<evidence type="ECO:0000313" key="2">
    <source>
        <dbReference type="Proteomes" id="UP000253606"/>
    </source>
</evidence>
<keyword evidence="2" id="KW-1185">Reference proteome</keyword>
<gene>
    <name evidence="1" type="ORF">ACPOL_0297</name>
</gene>
<dbReference type="EMBL" id="CP030840">
    <property type="protein sequence ID" value="AXC09680.1"/>
    <property type="molecule type" value="Genomic_DNA"/>
</dbReference>
<dbReference type="AlphaFoldDB" id="A0A2Z5FSB4"/>
<organism evidence="1 2">
    <name type="scientific">Acidisarcina polymorpha</name>
    <dbReference type="NCBI Taxonomy" id="2211140"/>
    <lineage>
        <taxon>Bacteria</taxon>
        <taxon>Pseudomonadati</taxon>
        <taxon>Acidobacteriota</taxon>
        <taxon>Terriglobia</taxon>
        <taxon>Terriglobales</taxon>
        <taxon>Acidobacteriaceae</taxon>
        <taxon>Acidisarcina</taxon>
    </lineage>
</organism>
<sequence length="76" mass="7872">MDKASAIAAIANADQVGNAIEESANLSQIKDPATETRSKIRANPGRPAGNIVNIRCTISSLRAWRKCGDAAGHGLG</sequence>
<dbReference type="KEGG" id="abas:ACPOL_0297"/>
<dbReference type="Proteomes" id="UP000253606">
    <property type="component" value="Chromosome"/>
</dbReference>
<accession>A0A2Z5FSB4</accession>